<evidence type="ECO:0000256" key="3">
    <source>
        <dbReference type="ARBA" id="ARBA00022989"/>
    </source>
</evidence>
<evidence type="ECO:0000313" key="8">
    <source>
        <dbReference type="Proteomes" id="UP001286456"/>
    </source>
</evidence>
<accession>A0AAE0I8C4</accession>
<dbReference type="GO" id="GO:0071944">
    <property type="term" value="C:cell periphery"/>
    <property type="evidence" value="ECO:0007669"/>
    <property type="project" value="UniProtKB-ARBA"/>
</dbReference>
<dbReference type="EMBL" id="JAUEPO010000006">
    <property type="protein sequence ID" value="KAK3320377.1"/>
    <property type="molecule type" value="Genomic_DNA"/>
</dbReference>
<gene>
    <name evidence="7" type="ORF">B0T19DRAFT_404879</name>
</gene>
<dbReference type="InterPro" id="IPR051694">
    <property type="entry name" value="Immunoregulatory_rcpt-like"/>
</dbReference>
<comment type="subcellular location">
    <subcellularLocation>
        <location evidence="1">Membrane</location>
        <topology evidence="1">Single-pass membrane protein</topology>
    </subcellularLocation>
</comment>
<reference evidence="7" key="2">
    <citation type="submission" date="2023-06" db="EMBL/GenBank/DDBJ databases">
        <authorList>
            <consortium name="Lawrence Berkeley National Laboratory"/>
            <person name="Haridas S."/>
            <person name="Hensen N."/>
            <person name="Bonometti L."/>
            <person name="Westerberg I."/>
            <person name="Brannstrom I.O."/>
            <person name="Guillou S."/>
            <person name="Cros-Aarteil S."/>
            <person name="Calhoun S."/>
            <person name="Kuo A."/>
            <person name="Mondo S."/>
            <person name="Pangilinan J."/>
            <person name="Riley R."/>
            <person name="Labutti K."/>
            <person name="Andreopoulos B."/>
            <person name="Lipzen A."/>
            <person name="Chen C."/>
            <person name="Yanf M."/>
            <person name="Daum C."/>
            <person name="Ng V."/>
            <person name="Clum A."/>
            <person name="Steindorff A."/>
            <person name="Ohm R."/>
            <person name="Martin F."/>
            <person name="Silar P."/>
            <person name="Natvig D."/>
            <person name="Lalanne C."/>
            <person name="Gautier V."/>
            <person name="Ament-Velasquez S.L."/>
            <person name="Kruys A."/>
            <person name="Hutchinson M.I."/>
            <person name="Powell A.J."/>
            <person name="Barry K."/>
            <person name="Miller A.N."/>
            <person name="Grigoriev I.V."/>
            <person name="Debuchy R."/>
            <person name="Gladieux P."/>
            <person name="Thoren M.H."/>
            <person name="Johannesson H."/>
        </authorList>
    </citation>
    <scope>NUCLEOTIDE SEQUENCE</scope>
    <source>
        <strain evidence="7">SMH4131-1</strain>
    </source>
</reference>
<evidence type="ECO:0000313" key="7">
    <source>
        <dbReference type="EMBL" id="KAK3320377.1"/>
    </source>
</evidence>
<evidence type="ECO:0000256" key="4">
    <source>
        <dbReference type="ARBA" id="ARBA00023136"/>
    </source>
</evidence>
<protein>
    <submittedName>
        <fullName evidence="7">Uncharacterized protein</fullName>
    </submittedName>
</protein>
<feature type="signal peptide" evidence="6">
    <location>
        <begin position="1"/>
        <end position="32"/>
    </location>
</feature>
<dbReference type="PANTHER" id="PTHR15549">
    <property type="entry name" value="PAIRED IMMUNOGLOBULIN-LIKE TYPE 2 RECEPTOR"/>
    <property type="match status" value="1"/>
</dbReference>
<dbReference type="GO" id="GO:0016020">
    <property type="term" value="C:membrane"/>
    <property type="evidence" value="ECO:0007669"/>
    <property type="project" value="UniProtKB-SubCell"/>
</dbReference>
<sequence>MRWAGLERPSRNHGLDLLALACLLLHPLCVMARRAAPGPSRELRLEARRDGEHVILADCVDPSRVVSSQMAYFAGAPGPSPQDVAVVSTEPGQAALWVNTNTSGLFTDTAAVFTAVLGPKVQEGGFAGRGYNNWTDFTCWQKYVTQLYAYDKTVCSQVYDCNHDAAPTTTSPAANTNTPSSAQQSTDSGLSHGVLVAIIVGVVGSVALIAAGLAFLWYWRRLPNTHQAIGNTPDRGCCGVLRRKRAGPTGLASGPLGYEAAAQADGAKSLSPNVAGGIYELDGQFYRVEMGNDHGKIEMDGRGLSEADGKGADQHSAFRQQTEVRECADAYEAESPVLHSASPALVGTSAAYSSSEQMSAAQGTR</sequence>
<reference evidence="7" key="1">
    <citation type="journal article" date="2023" name="Mol. Phylogenet. Evol.">
        <title>Genome-scale phylogeny and comparative genomics of the fungal order Sordariales.</title>
        <authorList>
            <person name="Hensen N."/>
            <person name="Bonometti L."/>
            <person name="Westerberg I."/>
            <person name="Brannstrom I.O."/>
            <person name="Guillou S."/>
            <person name="Cros-Aarteil S."/>
            <person name="Calhoun S."/>
            <person name="Haridas S."/>
            <person name="Kuo A."/>
            <person name="Mondo S."/>
            <person name="Pangilinan J."/>
            <person name="Riley R."/>
            <person name="LaButti K."/>
            <person name="Andreopoulos B."/>
            <person name="Lipzen A."/>
            <person name="Chen C."/>
            <person name="Yan M."/>
            <person name="Daum C."/>
            <person name="Ng V."/>
            <person name="Clum A."/>
            <person name="Steindorff A."/>
            <person name="Ohm R.A."/>
            <person name="Martin F."/>
            <person name="Silar P."/>
            <person name="Natvig D.O."/>
            <person name="Lalanne C."/>
            <person name="Gautier V."/>
            <person name="Ament-Velasquez S.L."/>
            <person name="Kruys A."/>
            <person name="Hutchinson M.I."/>
            <person name="Powell A.J."/>
            <person name="Barry K."/>
            <person name="Miller A.N."/>
            <person name="Grigoriev I.V."/>
            <person name="Debuchy R."/>
            <person name="Gladieux P."/>
            <person name="Hiltunen Thoren M."/>
            <person name="Johannesson H."/>
        </authorList>
    </citation>
    <scope>NUCLEOTIDE SEQUENCE</scope>
    <source>
        <strain evidence="7">SMH4131-1</strain>
    </source>
</reference>
<dbReference type="Proteomes" id="UP001286456">
    <property type="component" value="Unassembled WGS sequence"/>
</dbReference>
<feature type="transmembrane region" description="Helical" evidence="5">
    <location>
        <begin position="194"/>
        <end position="219"/>
    </location>
</feature>
<keyword evidence="2 5" id="KW-0812">Transmembrane</keyword>
<evidence type="ECO:0000256" key="6">
    <source>
        <dbReference type="SAM" id="SignalP"/>
    </source>
</evidence>
<evidence type="ECO:0000256" key="5">
    <source>
        <dbReference type="SAM" id="Phobius"/>
    </source>
</evidence>
<keyword evidence="6" id="KW-0732">Signal</keyword>
<keyword evidence="3 5" id="KW-1133">Transmembrane helix</keyword>
<keyword evidence="8" id="KW-1185">Reference proteome</keyword>
<name>A0AAE0I8C4_9PEZI</name>
<feature type="chain" id="PRO_5042028395" evidence="6">
    <location>
        <begin position="33"/>
        <end position="365"/>
    </location>
</feature>
<dbReference type="PANTHER" id="PTHR15549:SF30">
    <property type="entry name" value="MID2 DOMAIN-CONTAINING PROTEIN"/>
    <property type="match status" value="1"/>
</dbReference>
<dbReference type="AlphaFoldDB" id="A0AAE0I8C4"/>
<keyword evidence="4 5" id="KW-0472">Membrane</keyword>
<evidence type="ECO:0000256" key="2">
    <source>
        <dbReference type="ARBA" id="ARBA00022692"/>
    </source>
</evidence>
<comment type="caution">
    <text evidence="7">The sequence shown here is derived from an EMBL/GenBank/DDBJ whole genome shotgun (WGS) entry which is preliminary data.</text>
</comment>
<proteinExistence type="predicted"/>
<evidence type="ECO:0000256" key="1">
    <source>
        <dbReference type="ARBA" id="ARBA00004167"/>
    </source>
</evidence>
<organism evidence="7 8">
    <name type="scientific">Cercophora scortea</name>
    <dbReference type="NCBI Taxonomy" id="314031"/>
    <lineage>
        <taxon>Eukaryota</taxon>
        <taxon>Fungi</taxon>
        <taxon>Dikarya</taxon>
        <taxon>Ascomycota</taxon>
        <taxon>Pezizomycotina</taxon>
        <taxon>Sordariomycetes</taxon>
        <taxon>Sordariomycetidae</taxon>
        <taxon>Sordariales</taxon>
        <taxon>Lasiosphaeriaceae</taxon>
        <taxon>Cercophora</taxon>
    </lineage>
</organism>